<accession>A0ABN7AN47</accession>
<keyword evidence="3" id="KW-1185">Reference proteome</keyword>
<evidence type="ECO:0000256" key="1">
    <source>
        <dbReference type="SAM" id="MobiDB-lite"/>
    </source>
</evidence>
<sequence length="89" mass="9914">MHILEYEPDLSIPDKPEANGQEDWTRSTNAFLPDGLNDPTNKRGNPFHHSVHGDPPWTFTGQAWTNVTSILFSPAKYGYCSGHVSLSES</sequence>
<proteinExistence type="predicted"/>
<dbReference type="EMBL" id="AP028912">
    <property type="protein sequence ID" value="BES93657.1"/>
    <property type="molecule type" value="Genomic_DNA"/>
</dbReference>
<evidence type="ECO:0000313" key="3">
    <source>
        <dbReference type="Proteomes" id="UP001307889"/>
    </source>
</evidence>
<protein>
    <submittedName>
        <fullName evidence="2">Uncharacterized protein</fullName>
    </submittedName>
</protein>
<reference evidence="2 3" key="1">
    <citation type="submission" date="2023-09" db="EMBL/GenBank/DDBJ databases">
        <title>Nesidiocoris tenuis whole genome shotgun sequence.</title>
        <authorList>
            <person name="Shibata T."/>
            <person name="Shimoda M."/>
            <person name="Kobayashi T."/>
            <person name="Uehara T."/>
        </authorList>
    </citation>
    <scope>NUCLEOTIDE SEQUENCE [LARGE SCALE GENOMIC DNA]</scope>
    <source>
        <strain evidence="2 3">Japan</strain>
    </source>
</reference>
<dbReference type="Proteomes" id="UP001307889">
    <property type="component" value="Chromosome 4"/>
</dbReference>
<gene>
    <name evidence="2" type="ORF">NTJ_06466</name>
</gene>
<evidence type="ECO:0000313" key="2">
    <source>
        <dbReference type="EMBL" id="BES93657.1"/>
    </source>
</evidence>
<feature type="region of interest" description="Disordered" evidence="1">
    <location>
        <begin position="1"/>
        <end position="49"/>
    </location>
</feature>
<name>A0ABN7AN47_9HEMI</name>
<organism evidence="2 3">
    <name type="scientific">Nesidiocoris tenuis</name>
    <dbReference type="NCBI Taxonomy" id="355587"/>
    <lineage>
        <taxon>Eukaryota</taxon>
        <taxon>Metazoa</taxon>
        <taxon>Ecdysozoa</taxon>
        <taxon>Arthropoda</taxon>
        <taxon>Hexapoda</taxon>
        <taxon>Insecta</taxon>
        <taxon>Pterygota</taxon>
        <taxon>Neoptera</taxon>
        <taxon>Paraneoptera</taxon>
        <taxon>Hemiptera</taxon>
        <taxon>Heteroptera</taxon>
        <taxon>Panheteroptera</taxon>
        <taxon>Cimicomorpha</taxon>
        <taxon>Miridae</taxon>
        <taxon>Dicyphina</taxon>
        <taxon>Nesidiocoris</taxon>
    </lineage>
</organism>